<reference evidence="1" key="1">
    <citation type="journal article" date="2020" name="Nature">
        <title>Giant virus diversity and host interactions through global metagenomics.</title>
        <authorList>
            <person name="Schulz F."/>
            <person name="Roux S."/>
            <person name="Paez-Espino D."/>
            <person name="Jungbluth S."/>
            <person name="Walsh D.A."/>
            <person name="Denef V.J."/>
            <person name="McMahon K.D."/>
            <person name="Konstantinidis K.T."/>
            <person name="Eloe-Fadrosh E.A."/>
            <person name="Kyrpides N.C."/>
            <person name="Woyke T."/>
        </authorList>
    </citation>
    <scope>NUCLEOTIDE SEQUENCE</scope>
    <source>
        <strain evidence="1">GVMAG-S-1014582-52</strain>
    </source>
</reference>
<dbReference type="AlphaFoldDB" id="A0A6C0LT21"/>
<accession>A0A6C0LT21</accession>
<sequence length="295" mass="35113">MFPDKIYINEYINTSTILDINLKNKINEKEQVIRKIITNQKNKYSDKKILFYHGKQTKYFFLNIFLNVLKKYNLLNKFKQNDSNGFDYFNNMIKGKYIDRDYRLTEYISMNLFLEPIISGESCLIYWLLNQNAPSFTDKTTNGPSIFKDPMEIIIEKICETLYLNHDKLKIYWNDFNKEIANITSGILEIYEIPIEVVNKYFKLYYAMGNTLSIENNNVIINNHYNDCVNNYLGSTIQVRTLFYDLINNIDVIINVIHDVNDEIYNKYSSLIEILIKETHCEINKLNDIELFKNF</sequence>
<name>A0A6C0LT21_9ZZZZ</name>
<proteinExistence type="predicted"/>
<dbReference type="EMBL" id="MN740556">
    <property type="protein sequence ID" value="QHU32901.1"/>
    <property type="molecule type" value="Genomic_DNA"/>
</dbReference>
<protein>
    <submittedName>
        <fullName evidence="1">Uncharacterized protein</fullName>
    </submittedName>
</protein>
<evidence type="ECO:0000313" key="1">
    <source>
        <dbReference type="EMBL" id="QHU32901.1"/>
    </source>
</evidence>
<organism evidence="1">
    <name type="scientific">viral metagenome</name>
    <dbReference type="NCBI Taxonomy" id="1070528"/>
    <lineage>
        <taxon>unclassified sequences</taxon>
        <taxon>metagenomes</taxon>
        <taxon>organismal metagenomes</taxon>
    </lineage>
</organism>